<dbReference type="InterPro" id="IPR050549">
    <property type="entry name" value="MFS_Trehalose_Transporter"/>
</dbReference>
<dbReference type="PRINTS" id="PR00171">
    <property type="entry name" value="SUGRTRNSPORT"/>
</dbReference>
<dbReference type="PROSITE" id="PS00217">
    <property type="entry name" value="SUGAR_TRANSPORT_2"/>
    <property type="match status" value="1"/>
</dbReference>
<keyword evidence="8" id="KW-0325">Glycoprotein</keyword>
<evidence type="ECO:0000256" key="5">
    <source>
        <dbReference type="ARBA" id="ARBA00022692"/>
    </source>
</evidence>
<keyword evidence="2" id="KW-0813">Transport</keyword>
<sequence>GRRQESEMGEIISCPRCKRRCDHTPEETSEETFGTEPPTLPIDAPVPEATIESQIAAKKRGRLRQWLACISATISMIAVGTVYGWITTSLSRLISGENMPLKLTDDEGSWLISLTIIGSMIGPFVGASLADRYGRSLCLIACSGFFILGWLIVLLATNVAALYASRVILGIGVGIAYTTNPMYISEVADTEIRGALGTLTAVNVFTGSLFTCSIGPWVSYATLASILLILPMVFVAIFIWFPESPHYLTAVGRKKEAYKSIAYFKGTTNRSALNRELQFIYKIIDKDSSLKSNRSTEMNRQSWLGRLRLMKQPCNVRALCIIIGLTAAQQFSGNFSTMQYLEVLFTKAKTIDSNIATIIVLSLGLISGTIATATVEKAGRRCLLMISTLGSSVMLLMISGYFGFIATYGDVSGIDFVPIVIVILFQIAYQVGLGTLTNALLGELFPTEAKSIAGAIVMISDGIFGIIVTKLYQVITDNKGPHWMYLIFAICCVIAFFMVLLFVPETKGKNYQEIRALLIRPKAERENAQVENSGSRNEERRVEINGDEERNVIVNVAHEEESPEGNIGKRKKK</sequence>
<dbReference type="InterPro" id="IPR036259">
    <property type="entry name" value="MFS_trans_sf"/>
</dbReference>
<feature type="transmembrane region" description="Helical" evidence="10">
    <location>
        <begin position="108"/>
        <end position="130"/>
    </location>
</feature>
<keyword evidence="7 10" id="KW-0472">Membrane</keyword>
<dbReference type="PANTHER" id="PTHR48021">
    <property type="match status" value="1"/>
</dbReference>
<dbReference type="SUPFAM" id="SSF103473">
    <property type="entry name" value="MFS general substrate transporter"/>
    <property type="match status" value="1"/>
</dbReference>
<feature type="transmembrane region" description="Helical" evidence="10">
    <location>
        <begin position="223"/>
        <end position="241"/>
    </location>
</feature>
<feature type="transmembrane region" description="Helical" evidence="10">
    <location>
        <begin position="355"/>
        <end position="375"/>
    </location>
</feature>
<feature type="transmembrane region" description="Helical" evidence="10">
    <location>
        <begin position="416"/>
        <end position="440"/>
    </location>
</feature>
<evidence type="ECO:0000256" key="6">
    <source>
        <dbReference type="ARBA" id="ARBA00022989"/>
    </source>
</evidence>
<evidence type="ECO:0000313" key="12">
    <source>
        <dbReference type="EMBL" id="CAD1471412.1"/>
    </source>
</evidence>
<dbReference type="OrthoDB" id="4142200at2759"/>
<dbReference type="AlphaFoldDB" id="A0A6V7H155"/>
<keyword evidence="3" id="KW-1003">Cell membrane</keyword>
<name>A0A6V7H155_9HYME</name>
<keyword evidence="5 10" id="KW-0812">Transmembrane</keyword>
<evidence type="ECO:0000313" key="13">
    <source>
        <dbReference type="Proteomes" id="UP000752696"/>
    </source>
</evidence>
<dbReference type="Pfam" id="PF00083">
    <property type="entry name" value="Sugar_tr"/>
    <property type="match status" value="1"/>
</dbReference>
<evidence type="ECO:0000256" key="10">
    <source>
        <dbReference type="SAM" id="Phobius"/>
    </source>
</evidence>
<organism evidence="12 13">
    <name type="scientific">Heterotrigona itama</name>
    <dbReference type="NCBI Taxonomy" id="395501"/>
    <lineage>
        <taxon>Eukaryota</taxon>
        <taxon>Metazoa</taxon>
        <taxon>Ecdysozoa</taxon>
        <taxon>Arthropoda</taxon>
        <taxon>Hexapoda</taxon>
        <taxon>Insecta</taxon>
        <taxon>Pterygota</taxon>
        <taxon>Neoptera</taxon>
        <taxon>Endopterygota</taxon>
        <taxon>Hymenoptera</taxon>
        <taxon>Apocrita</taxon>
        <taxon>Aculeata</taxon>
        <taxon>Apoidea</taxon>
        <taxon>Anthophila</taxon>
        <taxon>Apidae</taxon>
        <taxon>Heterotrigona</taxon>
    </lineage>
</organism>
<dbReference type="GO" id="GO:0022857">
    <property type="term" value="F:transmembrane transporter activity"/>
    <property type="evidence" value="ECO:0007669"/>
    <property type="project" value="InterPro"/>
</dbReference>
<keyword evidence="6 10" id="KW-1133">Transmembrane helix</keyword>
<feature type="transmembrane region" description="Helical" evidence="10">
    <location>
        <begin position="452"/>
        <end position="471"/>
    </location>
</feature>
<dbReference type="FunFam" id="1.20.1250.20:FF:000218">
    <property type="entry name" value="facilitated trehalose transporter Tret1"/>
    <property type="match status" value="1"/>
</dbReference>
<dbReference type="InterPro" id="IPR003663">
    <property type="entry name" value="Sugar/inositol_transpt"/>
</dbReference>
<dbReference type="GO" id="GO:0005886">
    <property type="term" value="C:plasma membrane"/>
    <property type="evidence" value="ECO:0007669"/>
    <property type="project" value="UniProtKB-SubCell"/>
</dbReference>
<evidence type="ECO:0000256" key="2">
    <source>
        <dbReference type="ARBA" id="ARBA00022448"/>
    </source>
</evidence>
<feature type="transmembrane region" description="Helical" evidence="10">
    <location>
        <begin position="163"/>
        <end position="183"/>
    </location>
</feature>
<reference evidence="12" key="1">
    <citation type="submission" date="2020-07" db="EMBL/GenBank/DDBJ databases">
        <authorList>
            <person name="Nazaruddin N."/>
        </authorList>
    </citation>
    <scope>NUCLEOTIDE SEQUENCE</scope>
</reference>
<dbReference type="InterPro" id="IPR020846">
    <property type="entry name" value="MFS_dom"/>
</dbReference>
<dbReference type="PROSITE" id="PS50850">
    <property type="entry name" value="MFS"/>
    <property type="match status" value="1"/>
</dbReference>
<feature type="transmembrane region" description="Helical" evidence="10">
    <location>
        <begin position="195"/>
        <end position="217"/>
    </location>
</feature>
<gene>
    <name evidence="12" type="ORF">MHI_LOCUS238540</name>
</gene>
<evidence type="ECO:0000256" key="8">
    <source>
        <dbReference type="ARBA" id="ARBA00023180"/>
    </source>
</evidence>
<dbReference type="Proteomes" id="UP000752696">
    <property type="component" value="Unassembled WGS sequence"/>
</dbReference>
<feature type="transmembrane region" description="Helical" evidence="10">
    <location>
        <begin position="483"/>
        <end position="503"/>
    </location>
</feature>
<dbReference type="PANTHER" id="PTHR48021:SF46">
    <property type="entry name" value="MAJOR FACILITATOR SUPERFAMILY (MFS) PROFILE DOMAIN-CONTAINING PROTEIN"/>
    <property type="match status" value="1"/>
</dbReference>
<evidence type="ECO:0000256" key="1">
    <source>
        <dbReference type="ARBA" id="ARBA00004651"/>
    </source>
</evidence>
<evidence type="ECO:0000256" key="3">
    <source>
        <dbReference type="ARBA" id="ARBA00022475"/>
    </source>
</evidence>
<proteinExistence type="predicted"/>
<evidence type="ECO:0000256" key="7">
    <source>
        <dbReference type="ARBA" id="ARBA00023136"/>
    </source>
</evidence>
<comment type="caution">
    <text evidence="12">The sequence shown here is derived from an EMBL/GenBank/DDBJ whole genome shotgun (WGS) entry which is preliminary data.</text>
</comment>
<dbReference type="EMBL" id="CAJDYZ010004432">
    <property type="protein sequence ID" value="CAD1471412.1"/>
    <property type="molecule type" value="Genomic_DNA"/>
</dbReference>
<feature type="domain" description="Major facilitator superfamily (MFS) profile" evidence="11">
    <location>
        <begin position="68"/>
        <end position="507"/>
    </location>
</feature>
<evidence type="ECO:0000256" key="9">
    <source>
        <dbReference type="SAM" id="MobiDB-lite"/>
    </source>
</evidence>
<accession>A0A6V7H155</accession>
<feature type="transmembrane region" description="Helical" evidence="10">
    <location>
        <begin position="137"/>
        <end position="157"/>
    </location>
</feature>
<keyword evidence="13" id="KW-1185">Reference proteome</keyword>
<dbReference type="InterPro" id="IPR005828">
    <property type="entry name" value="MFS_sugar_transport-like"/>
</dbReference>
<feature type="transmembrane region" description="Helical" evidence="10">
    <location>
        <begin position="382"/>
        <end position="404"/>
    </location>
</feature>
<feature type="transmembrane region" description="Helical" evidence="10">
    <location>
        <begin position="66"/>
        <end position="88"/>
    </location>
</feature>
<dbReference type="InterPro" id="IPR005829">
    <property type="entry name" value="Sugar_transporter_CS"/>
</dbReference>
<feature type="transmembrane region" description="Helical" evidence="10">
    <location>
        <begin position="316"/>
        <end position="335"/>
    </location>
</feature>
<feature type="non-terminal residue" evidence="12">
    <location>
        <position position="573"/>
    </location>
</feature>
<feature type="region of interest" description="Disordered" evidence="9">
    <location>
        <begin position="21"/>
        <end position="42"/>
    </location>
</feature>
<evidence type="ECO:0000256" key="4">
    <source>
        <dbReference type="ARBA" id="ARBA00022597"/>
    </source>
</evidence>
<keyword evidence="4" id="KW-0762">Sugar transport</keyword>
<protein>
    <recommendedName>
        <fullName evidence="11">Major facilitator superfamily (MFS) profile domain-containing protein</fullName>
    </recommendedName>
</protein>
<comment type="subcellular location">
    <subcellularLocation>
        <location evidence="1">Cell membrane</location>
        <topology evidence="1">Multi-pass membrane protein</topology>
    </subcellularLocation>
</comment>
<dbReference type="Gene3D" id="1.20.1250.20">
    <property type="entry name" value="MFS general substrate transporter like domains"/>
    <property type="match status" value="1"/>
</dbReference>
<evidence type="ECO:0000259" key="11">
    <source>
        <dbReference type="PROSITE" id="PS50850"/>
    </source>
</evidence>